<organism evidence="1 2">
    <name type="scientific">Cnuella takakiae</name>
    <dbReference type="NCBI Taxonomy" id="1302690"/>
    <lineage>
        <taxon>Bacteria</taxon>
        <taxon>Pseudomonadati</taxon>
        <taxon>Bacteroidota</taxon>
        <taxon>Chitinophagia</taxon>
        <taxon>Chitinophagales</taxon>
        <taxon>Chitinophagaceae</taxon>
        <taxon>Cnuella</taxon>
    </lineage>
</organism>
<gene>
    <name evidence="1" type="ORF">SAMN05444008_107187</name>
</gene>
<reference evidence="1 2" key="1">
    <citation type="submission" date="2016-11" db="EMBL/GenBank/DDBJ databases">
        <authorList>
            <person name="Jaros S."/>
            <person name="Januszkiewicz K."/>
            <person name="Wedrychowicz H."/>
        </authorList>
    </citation>
    <scope>NUCLEOTIDE SEQUENCE [LARGE SCALE GENOMIC DNA]</scope>
    <source>
        <strain evidence="1 2">DSM 26897</strain>
    </source>
</reference>
<proteinExistence type="predicted"/>
<name>A0A1M5B7U6_9BACT</name>
<accession>A0A1M5B7U6</accession>
<dbReference type="Proteomes" id="UP000184368">
    <property type="component" value="Unassembled WGS sequence"/>
</dbReference>
<protein>
    <recommendedName>
        <fullName evidence="3">Capsule assembly protein Wzi</fullName>
    </recommendedName>
</protein>
<dbReference type="EMBL" id="FQUO01000007">
    <property type="protein sequence ID" value="SHF38594.1"/>
    <property type="molecule type" value="Genomic_DNA"/>
</dbReference>
<evidence type="ECO:0008006" key="3">
    <source>
        <dbReference type="Google" id="ProtNLM"/>
    </source>
</evidence>
<dbReference type="AlphaFoldDB" id="A0A1M5B7U6"/>
<evidence type="ECO:0000313" key="1">
    <source>
        <dbReference type="EMBL" id="SHF38594.1"/>
    </source>
</evidence>
<dbReference type="OrthoDB" id="191143at2"/>
<evidence type="ECO:0000313" key="2">
    <source>
        <dbReference type="Proteomes" id="UP000184368"/>
    </source>
</evidence>
<dbReference type="RefSeq" id="WP_143157293.1">
    <property type="nucleotide sequence ID" value="NZ_FQUO01000007.1"/>
</dbReference>
<dbReference type="STRING" id="1302690.BUE76_16900"/>
<keyword evidence="2" id="KW-1185">Reference proteome</keyword>
<sequence>MGKYDKNAVSNLGSNRFTSRILFNYGLPFKAGKNWIDLYGSVRFFGKNRAYKGDYILRQKPLFGFEAHYSHDIAPKTWLGGGLIYGAGGSQRSNIPNGYGVQGQNSLKASAEFFFPAWKGASTFLSYNRTLVRPAGTPEVRTFILQFLHFVQFKKVKSYKKDPVGIMTNS</sequence>